<evidence type="ECO:0000259" key="5">
    <source>
        <dbReference type="PROSITE" id="PS51194"/>
    </source>
</evidence>
<feature type="domain" description="Helicase ATP-binding" evidence="4">
    <location>
        <begin position="576"/>
        <end position="732"/>
    </location>
</feature>
<evidence type="ECO:0000313" key="7">
    <source>
        <dbReference type="Proteomes" id="UP000664417"/>
    </source>
</evidence>
<dbReference type="CDD" id="cd18012">
    <property type="entry name" value="DEXQc_arch_SWI2_SNF2"/>
    <property type="match status" value="1"/>
</dbReference>
<gene>
    <name evidence="6" type="ORF">J3U88_14845</name>
</gene>
<dbReference type="InterPro" id="IPR038718">
    <property type="entry name" value="SNF2-like_sf"/>
</dbReference>
<dbReference type="PROSITE" id="PS51192">
    <property type="entry name" value="HELICASE_ATP_BIND_1"/>
    <property type="match status" value="1"/>
</dbReference>
<dbReference type="InterPro" id="IPR001650">
    <property type="entry name" value="Helicase_C-like"/>
</dbReference>
<protein>
    <submittedName>
        <fullName evidence="6">DEAD/DEAH box helicase</fullName>
    </submittedName>
</protein>
<dbReference type="InterPro" id="IPR000330">
    <property type="entry name" value="SNF2_N"/>
</dbReference>
<dbReference type="RefSeq" id="WP_207859658.1">
    <property type="nucleotide sequence ID" value="NZ_JAFREP010000014.1"/>
</dbReference>
<keyword evidence="6" id="KW-0547">Nucleotide-binding</keyword>
<dbReference type="GO" id="GO:0005524">
    <property type="term" value="F:ATP binding"/>
    <property type="evidence" value="ECO:0007669"/>
    <property type="project" value="InterPro"/>
</dbReference>
<evidence type="ECO:0000259" key="3">
    <source>
        <dbReference type="PROSITE" id="PS50966"/>
    </source>
</evidence>
<dbReference type="GO" id="GO:0008270">
    <property type="term" value="F:zinc ion binding"/>
    <property type="evidence" value="ECO:0007669"/>
    <property type="project" value="UniProtKB-KW"/>
</dbReference>
<dbReference type="Pfam" id="PF00176">
    <property type="entry name" value="SNF2-rel_dom"/>
    <property type="match status" value="1"/>
</dbReference>
<comment type="caution">
    <text evidence="6">The sequence shown here is derived from an EMBL/GenBank/DDBJ whole genome shotgun (WGS) entry which is preliminary data.</text>
</comment>
<dbReference type="PROSITE" id="PS50966">
    <property type="entry name" value="ZF_SWIM"/>
    <property type="match status" value="1"/>
</dbReference>
<dbReference type="Proteomes" id="UP000664417">
    <property type="component" value="Unassembled WGS sequence"/>
</dbReference>
<reference evidence="6" key="1">
    <citation type="submission" date="2021-03" db="EMBL/GenBank/DDBJ databases">
        <authorList>
            <person name="Wang G."/>
        </authorList>
    </citation>
    <scope>NUCLEOTIDE SEQUENCE</scope>
    <source>
        <strain evidence="6">KCTC 12899</strain>
    </source>
</reference>
<keyword evidence="6" id="KW-0067">ATP-binding</keyword>
<dbReference type="GO" id="GO:0016787">
    <property type="term" value="F:hydrolase activity"/>
    <property type="evidence" value="ECO:0007669"/>
    <property type="project" value="UniProtKB-KW"/>
</dbReference>
<evidence type="ECO:0000256" key="2">
    <source>
        <dbReference type="PROSITE-ProRule" id="PRU00325"/>
    </source>
</evidence>
<dbReference type="PROSITE" id="PS51194">
    <property type="entry name" value="HELICASE_CTER"/>
    <property type="match status" value="1"/>
</dbReference>
<dbReference type="InterPro" id="IPR049730">
    <property type="entry name" value="SNF2/RAD54-like_C"/>
</dbReference>
<dbReference type="InterPro" id="IPR027417">
    <property type="entry name" value="P-loop_NTPase"/>
</dbReference>
<feature type="domain" description="Helicase C-terminal" evidence="5">
    <location>
        <begin position="852"/>
        <end position="1010"/>
    </location>
</feature>
<keyword evidence="2" id="KW-0862">Zinc</keyword>
<feature type="domain" description="SWIM-type" evidence="3">
    <location>
        <begin position="52"/>
        <end position="92"/>
    </location>
</feature>
<name>A0A8J7QFZ7_9BACT</name>
<dbReference type="InterPro" id="IPR014001">
    <property type="entry name" value="Helicase_ATP-bd"/>
</dbReference>
<dbReference type="Gene3D" id="3.40.50.300">
    <property type="entry name" value="P-loop containing nucleotide triphosphate hydrolases"/>
    <property type="match status" value="1"/>
</dbReference>
<dbReference type="SMART" id="SM00490">
    <property type="entry name" value="HELICc"/>
    <property type="match status" value="1"/>
</dbReference>
<evidence type="ECO:0000259" key="4">
    <source>
        <dbReference type="PROSITE" id="PS51192"/>
    </source>
</evidence>
<keyword evidence="1" id="KW-0378">Hydrolase</keyword>
<keyword evidence="2" id="KW-0479">Metal-binding</keyword>
<dbReference type="InterPro" id="IPR007527">
    <property type="entry name" value="Znf_SWIM"/>
</dbReference>
<dbReference type="EMBL" id="JAFREP010000014">
    <property type="protein sequence ID" value="MBO1319751.1"/>
    <property type="molecule type" value="Genomic_DNA"/>
</dbReference>
<dbReference type="PANTHER" id="PTHR10799">
    <property type="entry name" value="SNF2/RAD54 HELICASE FAMILY"/>
    <property type="match status" value="1"/>
</dbReference>
<dbReference type="SMART" id="SM00487">
    <property type="entry name" value="DEXDc"/>
    <property type="match status" value="1"/>
</dbReference>
<dbReference type="CDD" id="cd18793">
    <property type="entry name" value="SF2_C_SNF"/>
    <property type="match status" value="1"/>
</dbReference>
<dbReference type="AlphaFoldDB" id="A0A8J7QFZ7"/>
<dbReference type="SUPFAM" id="SSF52540">
    <property type="entry name" value="P-loop containing nucleoside triphosphate hydrolases"/>
    <property type="match status" value="2"/>
</dbReference>
<evidence type="ECO:0000256" key="1">
    <source>
        <dbReference type="ARBA" id="ARBA00022801"/>
    </source>
</evidence>
<dbReference type="Gene3D" id="3.40.50.10810">
    <property type="entry name" value="Tandem AAA-ATPase domain"/>
    <property type="match status" value="1"/>
</dbReference>
<proteinExistence type="predicted"/>
<keyword evidence="2" id="KW-0863">Zinc-finger</keyword>
<sequence length="1031" mass="118475">MLENRVNALAEFLKVVPESLKIHGHQFVGKFKIEDREEMIIAKTRDKSGQQLDVRFDFDPKVFSITGASCTCDYARRGSVCEHICGLAEHLVNAQMLPGTQQNTLDFLDKHLNQPAFHNAQFRLSVELEDKDTVLEPVVKIHKYIRDSTFGSGRRLTANDSYKFTQGDPSDQNLLNFIKTFRQVFFYSNYEPQQRYNWGFWLSLLNHPRVYAGEKPLSVRTATIELELRSADQRYSLLVTPDGEERPELRYFEVDGGLLGIDLERGELLVSQVDHMRRAILLEVHQYQPVMTRDELLDNVGRLEQLQGFFDIKLPDDLAGIIQKEEPFLSLLLDLQMGKGFSLGPHTGYPSASSRVLPGSPGQYLSTGKGIVVERDLPAEQELLRDFLDRFPYEEKPDRNGEIIIHDLERALALMEWLKEHEQWHIEWARTEPKIHQITQVNGLRVQVDSKAWLKIHLMADEKTFSIQHFPEDDQHLAGTQYVAVGEGEWIQIDQQLRRQLNQLKMAVHQEDQSMRLKKAALAVLAEMESLAWEGDPKWLERIEDWRGKKDETYHPSKDLKADLRKYQVEGYRWLRRMSELGVGACLADDMGLGKTVQALAVLLDRAKSGPTLVVAPASVGFNWKEEVGRFTTKLKPIVYADGRRNKSITRLKGGDVLIISYALVLKDIEKLKQIRWGTLILDEAQFIKNALSQTAIAVSQLDREWTLALTGTPLENHLGELWSIFRMLNPELLGTWEFFRKNYVVPIEKARDPNKLENLRRLIRPFILRRTKSNVLEDLPERSDIVLKVELGDAQRAKYESERNRILSQLDEVDEKIRFKLLAAITRLRQMACHPGLCEERYKGDSAKLTIFSELVEELVSENHRVLVFSQFTSFLSLISRELNRIHIPHVMMTGETPVKHRQAIIKRFQEGEVPIFLVSLRAGGTGLNLTHANYVIHMDPWWNPAVEEQATDRAHRIGQTQAVTVYRLVATNTIEEAILNIHTRKRDLVQSLLEGQESVGKLSIQDLVSLIKGGEFEEEETPPPKKRKK</sequence>
<dbReference type="GO" id="GO:0004386">
    <property type="term" value="F:helicase activity"/>
    <property type="evidence" value="ECO:0007669"/>
    <property type="project" value="UniProtKB-KW"/>
</dbReference>
<keyword evidence="6" id="KW-0347">Helicase</keyword>
<dbReference type="Pfam" id="PF00271">
    <property type="entry name" value="Helicase_C"/>
    <property type="match status" value="1"/>
</dbReference>
<evidence type="ECO:0000313" key="6">
    <source>
        <dbReference type="EMBL" id="MBO1319751.1"/>
    </source>
</evidence>
<keyword evidence="7" id="KW-1185">Reference proteome</keyword>
<organism evidence="6 7">
    <name type="scientific">Acanthopleuribacter pedis</name>
    <dbReference type="NCBI Taxonomy" id="442870"/>
    <lineage>
        <taxon>Bacteria</taxon>
        <taxon>Pseudomonadati</taxon>
        <taxon>Acidobacteriota</taxon>
        <taxon>Holophagae</taxon>
        <taxon>Acanthopleuribacterales</taxon>
        <taxon>Acanthopleuribacteraceae</taxon>
        <taxon>Acanthopleuribacter</taxon>
    </lineage>
</organism>
<accession>A0A8J7QFZ7</accession>